<evidence type="ECO:0000259" key="2">
    <source>
        <dbReference type="Pfam" id="PF02371"/>
    </source>
</evidence>
<dbReference type="Pfam" id="PF02371">
    <property type="entry name" value="Transposase_20"/>
    <property type="match status" value="1"/>
</dbReference>
<evidence type="ECO:0000259" key="1">
    <source>
        <dbReference type="Pfam" id="PF01548"/>
    </source>
</evidence>
<reference evidence="3 4" key="1">
    <citation type="submission" date="2024-06" db="EMBL/GenBank/DDBJ databases">
        <title>Sorghum-associated microbial communities from plants grown in Nebraska, USA.</title>
        <authorList>
            <person name="Schachtman D."/>
        </authorList>
    </citation>
    <scope>NUCLEOTIDE SEQUENCE [LARGE SCALE GENOMIC DNA]</scope>
    <source>
        <strain evidence="3 4">2709</strain>
    </source>
</reference>
<dbReference type="InterPro" id="IPR002525">
    <property type="entry name" value="Transp_IS110-like_N"/>
</dbReference>
<accession>A0ABV2QG29</accession>
<comment type="caution">
    <text evidence="3">The sequence shown here is derived from an EMBL/GenBank/DDBJ whole genome shotgun (WGS) entry which is preliminary data.</text>
</comment>
<dbReference type="InterPro" id="IPR003346">
    <property type="entry name" value="Transposase_20"/>
</dbReference>
<evidence type="ECO:0000313" key="3">
    <source>
        <dbReference type="EMBL" id="MET4579538.1"/>
    </source>
</evidence>
<keyword evidence="4" id="KW-1185">Reference proteome</keyword>
<protein>
    <submittedName>
        <fullName evidence="3">Transposase</fullName>
    </submittedName>
</protein>
<evidence type="ECO:0000313" key="4">
    <source>
        <dbReference type="Proteomes" id="UP001549320"/>
    </source>
</evidence>
<dbReference type="InterPro" id="IPR047650">
    <property type="entry name" value="Transpos_IS110"/>
</dbReference>
<dbReference type="EMBL" id="JBEPSH010000010">
    <property type="protein sequence ID" value="MET4579538.1"/>
    <property type="molecule type" value="Genomic_DNA"/>
</dbReference>
<feature type="domain" description="Transposase IS110-like N-terminal" evidence="1">
    <location>
        <begin position="74"/>
        <end position="211"/>
    </location>
</feature>
<dbReference type="PANTHER" id="PTHR33055">
    <property type="entry name" value="TRANSPOSASE FOR INSERTION SEQUENCE ELEMENT IS1111A"/>
    <property type="match status" value="1"/>
</dbReference>
<name>A0ABV2QG29_9BURK</name>
<sequence length="382" mass="41791">MEGHRQASAVALDPTDRLTELPPHPCAERRLGTWRRHLHDAGSISNSCKLTPTAGSTPALVFCTMNIQQATQFVGVDVASAHLDVAVHGQTNVRRYANTREGIAQLLRTIARASVLGLESIGRYHMALAQAAHAAGQHVYVLNPLDARRYAQSLGQRGKTDRTDALMLARYVSREHDQMHQWQPPTASQAELRELIGHRATLVRQRSALAQAGSHNKVLSCLDAPVLKALHKAIERIDAQLLATIEADPISRQAFGYITSVPGLGPVCGSLLVMIFARMHKLSADAVVAFTGLDPRPNDSGNKTGQRRLSKRGWSEIRRLLYAAAMSAARTKTWSRFYHAQRDKGLSTTAALIVLARKLLRVAFSLFKQKSNFNASIAAAKA</sequence>
<feature type="domain" description="Transposase IS116/IS110/IS902 C-terminal" evidence="2">
    <location>
        <begin position="258"/>
        <end position="338"/>
    </location>
</feature>
<organism evidence="3 4">
    <name type="scientific">Ottowia thiooxydans</name>
    <dbReference type="NCBI Taxonomy" id="219182"/>
    <lineage>
        <taxon>Bacteria</taxon>
        <taxon>Pseudomonadati</taxon>
        <taxon>Pseudomonadota</taxon>
        <taxon>Betaproteobacteria</taxon>
        <taxon>Burkholderiales</taxon>
        <taxon>Comamonadaceae</taxon>
        <taxon>Ottowia</taxon>
    </lineage>
</organism>
<dbReference type="Pfam" id="PF01548">
    <property type="entry name" value="DEDD_Tnp_IS110"/>
    <property type="match status" value="1"/>
</dbReference>
<dbReference type="Proteomes" id="UP001549320">
    <property type="component" value="Unassembled WGS sequence"/>
</dbReference>
<gene>
    <name evidence="3" type="ORF">ABIE13_004675</name>
</gene>
<dbReference type="PANTHER" id="PTHR33055:SF3">
    <property type="entry name" value="PUTATIVE TRANSPOSASE FOR IS117-RELATED"/>
    <property type="match status" value="1"/>
</dbReference>
<proteinExistence type="predicted"/>